<accession>A0A2A4X8Y2</accession>
<dbReference type="Gene3D" id="3.40.50.150">
    <property type="entry name" value="Vaccinia Virus protein VP39"/>
    <property type="match status" value="1"/>
</dbReference>
<evidence type="ECO:0000256" key="1">
    <source>
        <dbReference type="SAM" id="SignalP"/>
    </source>
</evidence>
<organism evidence="2 3">
    <name type="scientific">SAR86 cluster bacterium</name>
    <dbReference type="NCBI Taxonomy" id="2030880"/>
    <lineage>
        <taxon>Bacteria</taxon>
        <taxon>Pseudomonadati</taxon>
        <taxon>Pseudomonadota</taxon>
        <taxon>Gammaproteobacteria</taxon>
        <taxon>SAR86 cluster</taxon>
    </lineage>
</organism>
<reference evidence="3" key="1">
    <citation type="submission" date="2017-08" db="EMBL/GenBank/DDBJ databases">
        <title>A dynamic microbial community with high functional redundancy inhabits the cold, oxic subseafloor aquifer.</title>
        <authorList>
            <person name="Tully B.J."/>
            <person name="Wheat C.G."/>
            <person name="Glazer B.T."/>
            <person name="Huber J.A."/>
        </authorList>
    </citation>
    <scope>NUCLEOTIDE SEQUENCE [LARGE SCALE GENOMIC DNA]</scope>
</reference>
<dbReference type="SUPFAM" id="SSF53335">
    <property type="entry name" value="S-adenosyl-L-methionine-dependent methyltransferases"/>
    <property type="match status" value="1"/>
</dbReference>
<dbReference type="AlphaFoldDB" id="A0A2A4X8Y2"/>
<dbReference type="InterPro" id="IPR029063">
    <property type="entry name" value="SAM-dependent_MTases_sf"/>
</dbReference>
<name>A0A2A4X8Y2_9GAMM</name>
<feature type="signal peptide" evidence="1">
    <location>
        <begin position="1"/>
        <end position="31"/>
    </location>
</feature>
<keyword evidence="1" id="KW-0732">Signal</keyword>
<comment type="caution">
    <text evidence="2">The sequence shown here is derived from an EMBL/GenBank/DDBJ whole genome shotgun (WGS) entry which is preliminary data.</text>
</comment>
<feature type="chain" id="PRO_5012517506" description="Methyltransferase type 11 domain-containing protein" evidence="1">
    <location>
        <begin position="32"/>
        <end position="272"/>
    </location>
</feature>
<proteinExistence type="predicted"/>
<dbReference type="EMBL" id="NVUL01000022">
    <property type="protein sequence ID" value="PCI79073.1"/>
    <property type="molecule type" value="Genomic_DNA"/>
</dbReference>
<dbReference type="Proteomes" id="UP000218767">
    <property type="component" value="Unassembled WGS sequence"/>
</dbReference>
<evidence type="ECO:0000313" key="2">
    <source>
        <dbReference type="EMBL" id="PCI79073.1"/>
    </source>
</evidence>
<sequence length="272" mass="29773">MRLGSMRSVLQHPFTFLALVAAVLSGASVGAAEIDAAAVRTAMSEEGRLPDDLARDSRSVPEAVIPLLHIELGATVVDIFGSGGYYSELLAGVVGEDGKVWLHNNDGFEAWGINGLRDRFDKRDPGNINRHTRSGINLDLGEESMDAAIIVMALHDIYVIPKRYNGEEYVPVGRPANATYFLEQIYTALKPGSRFVVVEHAGDAMMESEEVFDLHRMNESLARSEVEGVGFRFVESSDALRNPNDDRSAIVFDSDIKGQTDRFVLSFEKPAG</sequence>
<gene>
    <name evidence="2" type="ORF">COB20_05655</name>
</gene>
<evidence type="ECO:0000313" key="3">
    <source>
        <dbReference type="Proteomes" id="UP000218767"/>
    </source>
</evidence>
<evidence type="ECO:0008006" key="4">
    <source>
        <dbReference type="Google" id="ProtNLM"/>
    </source>
</evidence>
<protein>
    <recommendedName>
        <fullName evidence="4">Methyltransferase type 11 domain-containing protein</fullName>
    </recommendedName>
</protein>